<keyword evidence="1" id="KW-0547">Nucleotide-binding</keyword>
<dbReference type="PANTHER" id="PTHR48012:SF18">
    <property type="entry name" value="HAPPYHOUR, ISOFORM A"/>
    <property type="match status" value="1"/>
</dbReference>
<accession>A0A2P2L7V8</accession>
<dbReference type="InterPro" id="IPR011009">
    <property type="entry name" value="Kinase-like_dom_sf"/>
</dbReference>
<protein>
    <recommendedName>
        <fullName evidence="3">Protein kinase domain-containing protein</fullName>
    </recommendedName>
</protein>
<dbReference type="GO" id="GO:0005524">
    <property type="term" value="F:ATP binding"/>
    <property type="evidence" value="ECO:0007669"/>
    <property type="project" value="UniProtKB-KW"/>
</dbReference>
<dbReference type="GO" id="GO:0005737">
    <property type="term" value="C:cytoplasm"/>
    <property type="evidence" value="ECO:0007669"/>
    <property type="project" value="TreeGrafter"/>
</dbReference>
<evidence type="ECO:0000313" key="4">
    <source>
        <dbReference type="EMBL" id="MBX14040.1"/>
    </source>
</evidence>
<name>A0A2P2L7V8_RHIMU</name>
<dbReference type="GO" id="GO:0004674">
    <property type="term" value="F:protein serine/threonine kinase activity"/>
    <property type="evidence" value="ECO:0007669"/>
    <property type="project" value="TreeGrafter"/>
</dbReference>
<dbReference type="GO" id="GO:0035556">
    <property type="term" value="P:intracellular signal transduction"/>
    <property type="evidence" value="ECO:0007669"/>
    <property type="project" value="TreeGrafter"/>
</dbReference>
<reference evidence="4" key="1">
    <citation type="submission" date="2018-02" db="EMBL/GenBank/DDBJ databases">
        <title>Rhizophora mucronata_Transcriptome.</title>
        <authorList>
            <person name="Meera S.P."/>
            <person name="Sreeshan A."/>
            <person name="Augustine A."/>
        </authorList>
    </citation>
    <scope>NUCLEOTIDE SEQUENCE</scope>
    <source>
        <tissue evidence="4">Leaf</tissue>
    </source>
</reference>
<dbReference type="SUPFAM" id="SSF56112">
    <property type="entry name" value="Protein kinase-like (PK-like)"/>
    <property type="match status" value="1"/>
</dbReference>
<dbReference type="AlphaFoldDB" id="A0A2P2L7V8"/>
<organism evidence="4">
    <name type="scientific">Rhizophora mucronata</name>
    <name type="common">Asiatic mangrove</name>
    <dbReference type="NCBI Taxonomy" id="61149"/>
    <lineage>
        <taxon>Eukaryota</taxon>
        <taxon>Viridiplantae</taxon>
        <taxon>Streptophyta</taxon>
        <taxon>Embryophyta</taxon>
        <taxon>Tracheophyta</taxon>
        <taxon>Spermatophyta</taxon>
        <taxon>Magnoliopsida</taxon>
        <taxon>eudicotyledons</taxon>
        <taxon>Gunneridae</taxon>
        <taxon>Pentapetalae</taxon>
        <taxon>rosids</taxon>
        <taxon>fabids</taxon>
        <taxon>Malpighiales</taxon>
        <taxon>Rhizophoraceae</taxon>
        <taxon>Rhizophora</taxon>
    </lineage>
</organism>
<sequence length="137" mass="15732">MLQQCNHPNVVRYLGSYQGEEYLWIVMEYCGGGSVADLMNVTEEPLEENQIAYICREALKGLAYLHRISKVHRDIKGGNILLTEQGEVKLGDFGVAAQLTRTMSKRNTVYQNCQTILQWSWLYIFYGLELSERFSVS</sequence>
<evidence type="ECO:0000256" key="2">
    <source>
        <dbReference type="ARBA" id="ARBA00022840"/>
    </source>
</evidence>
<dbReference type="EMBL" id="GGEC01033556">
    <property type="protein sequence ID" value="MBX14040.1"/>
    <property type="molecule type" value="Transcribed_RNA"/>
</dbReference>
<keyword evidence="2" id="KW-0067">ATP-binding</keyword>
<dbReference type="PROSITE" id="PS50011">
    <property type="entry name" value="PROTEIN_KINASE_DOM"/>
    <property type="match status" value="1"/>
</dbReference>
<dbReference type="Gene3D" id="1.10.510.10">
    <property type="entry name" value="Transferase(Phosphotransferase) domain 1"/>
    <property type="match status" value="1"/>
</dbReference>
<dbReference type="Pfam" id="PF00069">
    <property type="entry name" value="Pkinase"/>
    <property type="match status" value="1"/>
</dbReference>
<evidence type="ECO:0000256" key="1">
    <source>
        <dbReference type="ARBA" id="ARBA00022741"/>
    </source>
</evidence>
<evidence type="ECO:0000259" key="3">
    <source>
        <dbReference type="PROSITE" id="PS50011"/>
    </source>
</evidence>
<proteinExistence type="predicted"/>
<dbReference type="SMART" id="SM00220">
    <property type="entry name" value="S_TKc"/>
    <property type="match status" value="1"/>
</dbReference>
<feature type="domain" description="Protein kinase" evidence="3">
    <location>
        <begin position="1"/>
        <end position="137"/>
    </location>
</feature>
<dbReference type="InterPro" id="IPR050629">
    <property type="entry name" value="STE20/SPS1-PAK"/>
</dbReference>
<dbReference type="InterPro" id="IPR000719">
    <property type="entry name" value="Prot_kinase_dom"/>
</dbReference>
<dbReference type="PANTHER" id="PTHR48012">
    <property type="entry name" value="STERILE20-LIKE KINASE, ISOFORM B-RELATED"/>
    <property type="match status" value="1"/>
</dbReference>